<keyword evidence="5" id="KW-1185">Reference proteome</keyword>
<evidence type="ECO:0000256" key="2">
    <source>
        <dbReference type="ARBA" id="ARBA00022801"/>
    </source>
</evidence>
<keyword evidence="1" id="KW-0479">Metal-binding</keyword>
<dbReference type="AlphaFoldDB" id="U2QCF5"/>
<accession>U2QCF5</accession>
<dbReference type="PANTHER" id="PTHR31302">
    <property type="entry name" value="TRANSMEMBRANE PROTEIN WITH METALLOPHOSPHOESTERASE DOMAIN-RELATED"/>
    <property type="match status" value="1"/>
</dbReference>
<dbReference type="InterPro" id="IPR004843">
    <property type="entry name" value="Calcineurin-like_PHP"/>
</dbReference>
<dbReference type="HOGENOM" id="CLU_025443_1_0_9"/>
<organism evidence="4 5">
    <name type="scientific">Gemella bergeri ATCC 700627</name>
    <dbReference type="NCBI Taxonomy" id="1321820"/>
    <lineage>
        <taxon>Bacteria</taxon>
        <taxon>Bacillati</taxon>
        <taxon>Bacillota</taxon>
        <taxon>Bacilli</taxon>
        <taxon>Bacillales</taxon>
        <taxon>Gemellaceae</taxon>
        <taxon>Gemella</taxon>
    </lineage>
</organism>
<dbReference type="GO" id="GO:0009245">
    <property type="term" value="P:lipid A biosynthetic process"/>
    <property type="evidence" value="ECO:0007669"/>
    <property type="project" value="TreeGrafter"/>
</dbReference>
<dbReference type="InterPro" id="IPR051158">
    <property type="entry name" value="Metallophosphoesterase_sf"/>
</dbReference>
<protein>
    <submittedName>
        <fullName evidence="4">Ser/Thr phosphatase family protein</fullName>
    </submittedName>
</protein>
<name>U2QCF5_9BACL</name>
<gene>
    <name evidence="4" type="ORF">HMPREF1983_00132</name>
</gene>
<dbReference type="Pfam" id="PF00149">
    <property type="entry name" value="Metallophos"/>
    <property type="match status" value="1"/>
</dbReference>
<dbReference type="PANTHER" id="PTHR31302:SF31">
    <property type="entry name" value="PHOSPHODIESTERASE YAEI"/>
    <property type="match status" value="1"/>
</dbReference>
<keyword evidence="2" id="KW-0378">Hydrolase</keyword>
<comment type="caution">
    <text evidence="4">The sequence shown here is derived from an EMBL/GenBank/DDBJ whole genome shotgun (WGS) entry which is preliminary data.</text>
</comment>
<dbReference type="GO" id="GO:0046872">
    <property type="term" value="F:metal ion binding"/>
    <property type="evidence" value="ECO:0007669"/>
    <property type="project" value="UniProtKB-KW"/>
</dbReference>
<dbReference type="EMBL" id="AWVP01000006">
    <property type="protein sequence ID" value="ERK60525.1"/>
    <property type="molecule type" value="Genomic_DNA"/>
</dbReference>
<dbReference type="RefSeq" id="WP_021753209.1">
    <property type="nucleotide sequence ID" value="NZ_KI271850.1"/>
</dbReference>
<evidence type="ECO:0000313" key="5">
    <source>
        <dbReference type="Proteomes" id="UP000016637"/>
    </source>
</evidence>
<proteinExistence type="predicted"/>
<evidence type="ECO:0000259" key="3">
    <source>
        <dbReference type="Pfam" id="PF00149"/>
    </source>
</evidence>
<dbReference type="GO" id="GO:0016020">
    <property type="term" value="C:membrane"/>
    <property type="evidence" value="ECO:0007669"/>
    <property type="project" value="GOC"/>
</dbReference>
<dbReference type="Proteomes" id="UP000016637">
    <property type="component" value="Unassembled WGS sequence"/>
</dbReference>
<dbReference type="InterPro" id="IPR029052">
    <property type="entry name" value="Metallo-depent_PP-like"/>
</dbReference>
<evidence type="ECO:0000256" key="1">
    <source>
        <dbReference type="ARBA" id="ARBA00022723"/>
    </source>
</evidence>
<sequence length="276" mass="31270">MNYKKLALALSIAGAASLIKQNKKLKLSHFNLQFKNLPKNFHNFKIAHISDVHSAKIGVSDLIFIKKLKNEHPDIIVITGDMFDSYKNDMDCVYNILSQISEIAPTYFVSGNHELRLPDEYEKLKTILTKLGIVNLNNSNIFLTKENENINLAGVEDYNFFKKSLDHRKSFNTKLNSLHSNDKFNILLSHRPEKIKNYVLTGFDLVLSGHAHGGQWQIPFIGGVFSPSQGFFPKYSKGIYKENNTTLVVSCGLGNSSFPLRINNQIELVIITLKKI</sequence>
<dbReference type="eggNOG" id="COG1408">
    <property type="taxonomic scope" value="Bacteria"/>
</dbReference>
<dbReference type="SUPFAM" id="SSF56300">
    <property type="entry name" value="Metallo-dependent phosphatases"/>
    <property type="match status" value="1"/>
</dbReference>
<dbReference type="GO" id="GO:0008758">
    <property type="term" value="F:UDP-2,3-diacylglucosamine hydrolase activity"/>
    <property type="evidence" value="ECO:0007669"/>
    <property type="project" value="TreeGrafter"/>
</dbReference>
<reference evidence="4 5" key="1">
    <citation type="submission" date="2013-08" db="EMBL/GenBank/DDBJ databases">
        <authorList>
            <person name="Weinstock G."/>
            <person name="Sodergren E."/>
            <person name="Wylie T."/>
            <person name="Fulton L."/>
            <person name="Fulton R."/>
            <person name="Fronick C."/>
            <person name="O'Laughlin M."/>
            <person name="Godfrey J."/>
            <person name="Miner T."/>
            <person name="Herter B."/>
            <person name="Appelbaum E."/>
            <person name="Cordes M."/>
            <person name="Lek S."/>
            <person name="Wollam A."/>
            <person name="Pepin K.H."/>
            <person name="Palsikar V.B."/>
            <person name="Mitreva M."/>
            <person name="Wilson R.K."/>
        </authorList>
    </citation>
    <scope>NUCLEOTIDE SEQUENCE [LARGE SCALE GENOMIC DNA]</scope>
    <source>
        <strain evidence="4 5">ATCC 700627</strain>
    </source>
</reference>
<dbReference type="CDD" id="cd07385">
    <property type="entry name" value="MPP_YkuE_C"/>
    <property type="match status" value="1"/>
</dbReference>
<feature type="domain" description="Calcineurin-like phosphoesterase" evidence="3">
    <location>
        <begin position="44"/>
        <end position="213"/>
    </location>
</feature>
<evidence type="ECO:0000313" key="4">
    <source>
        <dbReference type="EMBL" id="ERK60525.1"/>
    </source>
</evidence>
<dbReference type="PATRIC" id="fig|1321820.3.peg.131"/>
<dbReference type="Gene3D" id="3.60.21.10">
    <property type="match status" value="1"/>
</dbReference>